<evidence type="ECO:0000313" key="1">
    <source>
        <dbReference type="EMBL" id="KKN82016.1"/>
    </source>
</evidence>
<proteinExistence type="predicted"/>
<dbReference type="AlphaFoldDB" id="A0A0F9W8L9"/>
<organism evidence="1">
    <name type="scientific">marine sediment metagenome</name>
    <dbReference type="NCBI Taxonomy" id="412755"/>
    <lineage>
        <taxon>unclassified sequences</taxon>
        <taxon>metagenomes</taxon>
        <taxon>ecological metagenomes</taxon>
    </lineage>
</organism>
<sequence>MSQPEPTGLCENCGLRDATGWWVGDGGVLAFVHGHKKAWCEQCVVRAQIQHAEEMAANLPSLRETLDTLERRES</sequence>
<reference evidence="1" key="1">
    <citation type="journal article" date="2015" name="Nature">
        <title>Complex archaea that bridge the gap between prokaryotes and eukaryotes.</title>
        <authorList>
            <person name="Spang A."/>
            <person name="Saw J.H."/>
            <person name="Jorgensen S.L."/>
            <person name="Zaremba-Niedzwiedzka K."/>
            <person name="Martijn J."/>
            <person name="Lind A.E."/>
            <person name="van Eijk R."/>
            <person name="Schleper C."/>
            <person name="Guy L."/>
            <person name="Ettema T.J."/>
        </authorList>
    </citation>
    <scope>NUCLEOTIDE SEQUENCE</scope>
</reference>
<name>A0A0F9W8L9_9ZZZZ</name>
<dbReference type="EMBL" id="LAZR01000206">
    <property type="protein sequence ID" value="KKN82016.1"/>
    <property type="molecule type" value="Genomic_DNA"/>
</dbReference>
<gene>
    <name evidence="1" type="ORF">LCGC14_0312830</name>
</gene>
<comment type="caution">
    <text evidence="1">The sequence shown here is derived from an EMBL/GenBank/DDBJ whole genome shotgun (WGS) entry which is preliminary data.</text>
</comment>
<accession>A0A0F9W8L9</accession>
<protein>
    <submittedName>
        <fullName evidence="1">Uncharacterized protein</fullName>
    </submittedName>
</protein>